<name>A0A8X6GRA3_TRICU</name>
<protein>
    <recommendedName>
        <fullName evidence="4">Retrotransposon gag domain-containing protein</fullName>
    </recommendedName>
</protein>
<keyword evidence="3" id="KW-1185">Reference proteome</keyword>
<proteinExistence type="predicted"/>
<evidence type="ECO:0000313" key="2">
    <source>
        <dbReference type="EMBL" id="GFQ87973.1"/>
    </source>
</evidence>
<comment type="caution">
    <text evidence="2">The sequence shown here is derived from an EMBL/GenBank/DDBJ whole genome shotgun (WGS) entry which is preliminary data.</text>
</comment>
<keyword evidence="1" id="KW-0175">Coiled coil</keyword>
<dbReference type="InterPro" id="IPR038269">
    <property type="entry name" value="SCAN_sf"/>
</dbReference>
<dbReference type="Proteomes" id="UP000887116">
    <property type="component" value="Unassembled WGS sequence"/>
</dbReference>
<dbReference type="EMBL" id="BMAO01023316">
    <property type="protein sequence ID" value="GFQ87973.1"/>
    <property type="molecule type" value="Genomic_DNA"/>
</dbReference>
<gene>
    <name evidence="2" type="ORF">TNCT_373571</name>
</gene>
<evidence type="ECO:0000256" key="1">
    <source>
        <dbReference type="SAM" id="Coils"/>
    </source>
</evidence>
<sequence>MAQSKLPIEIIPFFDGSKELIDNFFTQIKRVVKVNEWDFLTTQAILSARLNSPALTFFSTNPNCKNAKDIDEVETLFYDFFSEKTTELQRKLNFHNIQYYSGENIKNFAHRLETAAEYMLTQAQTKETKTITHSIIFSKFITSLPQNFQRKLSSKNPSTLKEAIDIAVEMQQNNETHTTCSMLLQPVKTVNTEQDSIIQKLDELTNQIAMLKTKQKAEILHRAPFKGLLGYDFLLRNRITLELNSNTPKFSDTTIPVIHNNCQGNLEDVSNPNFSASLNAILETPTKVESKYINNRKPNVNKTSKALIETPTHIKPMYSECKQIQNFKSKPLLPTPKVHSTNNTN</sequence>
<dbReference type="OrthoDB" id="6445752at2759"/>
<evidence type="ECO:0008006" key="4">
    <source>
        <dbReference type="Google" id="ProtNLM"/>
    </source>
</evidence>
<dbReference type="Gene3D" id="1.10.4020.10">
    <property type="entry name" value="DNA breaking-rejoining enzymes"/>
    <property type="match status" value="1"/>
</dbReference>
<evidence type="ECO:0000313" key="3">
    <source>
        <dbReference type="Proteomes" id="UP000887116"/>
    </source>
</evidence>
<organism evidence="2 3">
    <name type="scientific">Trichonephila clavata</name>
    <name type="common">Joro spider</name>
    <name type="synonym">Nephila clavata</name>
    <dbReference type="NCBI Taxonomy" id="2740835"/>
    <lineage>
        <taxon>Eukaryota</taxon>
        <taxon>Metazoa</taxon>
        <taxon>Ecdysozoa</taxon>
        <taxon>Arthropoda</taxon>
        <taxon>Chelicerata</taxon>
        <taxon>Arachnida</taxon>
        <taxon>Araneae</taxon>
        <taxon>Araneomorphae</taxon>
        <taxon>Entelegynae</taxon>
        <taxon>Araneoidea</taxon>
        <taxon>Nephilidae</taxon>
        <taxon>Trichonephila</taxon>
    </lineage>
</organism>
<dbReference type="AlphaFoldDB" id="A0A8X6GRA3"/>
<reference evidence="2" key="1">
    <citation type="submission" date="2020-07" db="EMBL/GenBank/DDBJ databases">
        <title>Multicomponent nature underlies the extraordinary mechanical properties of spider dragline silk.</title>
        <authorList>
            <person name="Kono N."/>
            <person name="Nakamura H."/>
            <person name="Mori M."/>
            <person name="Yoshida Y."/>
            <person name="Ohtoshi R."/>
            <person name="Malay A.D."/>
            <person name="Moran D.A.P."/>
            <person name="Tomita M."/>
            <person name="Numata K."/>
            <person name="Arakawa K."/>
        </authorList>
    </citation>
    <scope>NUCLEOTIDE SEQUENCE</scope>
</reference>
<feature type="coiled-coil region" evidence="1">
    <location>
        <begin position="187"/>
        <end position="214"/>
    </location>
</feature>
<accession>A0A8X6GRA3</accession>